<evidence type="ECO:0000313" key="1">
    <source>
        <dbReference type="EMBL" id="QHT12857.1"/>
    </source>
</evidence>
<accession>A0A6C0D8L7</accession>
<dbReference type="Gene3D" id="1.10.3210.10">
    <property type="entry name" value="Hypothetical protein af1432"/>
    <property type="match status" value="1"/>
</dbReference>
<dbReference type="PANTHER" id="PTHR33594:SF1">
    <property type="entry name" value="HD_PDEASE DOMAIN-CONTAINING PROTEIN"/>
    <property type="match status" value="1"/>
</dbReference>
<evidence type="ECO:0008006" key="2">
    <source>
        <dbReference type="Google" id="ProtNLM"/>
    </source>
</evidence>
<dbReference type="EMBL" id="MN739551">
    <property type="protein sequence ID" value="QHT12857.1"/>
    <property type="molecule type" value="Genomic_DNA"/>
</dbReference>
<protein>
    <recommendedName>
        <fullName evidence="2">HD domain-containing protein</fullName>
    </recommendedName>
</protein>
<sequence length="208" mass="24414">MNLLSKLFNFVLITSKKYNIDESHGLSHSMNVFHYANKIYEDEVIKYPILKNHENIIYVSAILHDMCDKKYMDEAHGLIEIDNFLQNENIMNPNDIAVCKLIMSTMSYSKVKKSGFPNIGGYQKAYHIVRESDLLTAYDFDRCMIYKMNQNDGNIEDAFQNANNLFNIRVLKHNEDKLFTLDYSKRESIILHNLATQRIQAWKNIFKI</sequence>
<proteinExistence type="predicted"/>
<dbReference type="SUPFAM" id="SSF109604">
    <property type="entry name" value="HD-domain/PDEase-like"/>
    <property type="match status" value="1"/>
</dbReference>
<dbReference type="AlphaFoldDB" id="A0A6C0D8L7"/>
<organism evidence="1">
    <name type="scientific">viral metagenome</name>
    <dbReference type="NCBI Taxonomy" id="1070528"/>
    <lineage>
        <taxon>unclassified sequences</taxon>
        <taxon>metagenomes</taxon>
        <taxon>organismal metagenomes</taxon>
    </lineage>
</organism>
<dbReference type="PANTHER" id="PTHR33594">
    <property type="entry name" value="SUPERFAMILY HYDROLASE, PUTATIVE (AFU_ORTHOLOGUE AFUA_1G03035)-RELATED"/>
    <property type="match status" value="1"/>
</dbReference>
<reference evidence="1" key="1">
    <citation type="journal article" date="2020" name="Nature">
        <title>Giant virus diversity and host interactions through global metagenomics.</title>
        <authorList>
            <person name="Schulz F."/>
            <person name="Roux S."/>
            <person name="Paez-Espino D."/>
            <person name="Jungbluth S."/>
            <person name="Walsh D.A."/>
            <person name="Denef V.J."/>
            <person name="McMahon K.D."/>
            <person name="Konstantinidis K.T."/>
            <person name="Eloe-Fadrosh E.A."/>
            <person name="Kyrpides N.C."/>
            <person name="Woyke T."/>
        </authorList>
    </citation>
    <scope>NUCLEOTIDE SEQUENCE</scope>
    <source>
        <strain evidence="1">GVMAG-M-3300023174-130</strain>
    </source>
</reference>
<name>A0A6C0D8L7_9ZZZZ</name>